<dbReference type="eggNOG" id="COG0778">
    <property type="taxonomic scope" value="Bacteria"/>
</dbReference>
<dbReference type="InterPro" id="IPR029479">
    <property type="entry name" value="Nitroreductase"/>
</dbReference>
<keyword evidence="4" id="KW-0288">FMN</keyword>
<keyword evidence="3" id="KW-0285">Flavoprotein</keyword>
<name>A0A239TR95_9FIRM</name>
<dbReference type="Proteomes" id="UP000215383">
    <property type="component" value="Chromosome 1"/>
</dbReference>
<evidence type="ECO:0000256" key="5">
    <source>
        <dbReference type="ARBA" id="ARBA00023002"/>
    </source>
</evidence>
<comment type="similarity">
    <text evidence="2">Belongs to the nitroreductase family.</text>
</comment>
<evidence type="ECO:0000256" key="2">
    <source>
        <dbReference type="ARBA" id="ARBA00007118"/>
    </source>
</evidence>
<dbReference type="EMBL" id="LT906446">
    <property type="protein sequence ID" value="SNV00491.1"/>
    <property type="molecule type" value="Genomic_DNA"/>
</dbReference>
<reference evidence="7 8" key="1">
    <citation type="submission" date="2017-06" db="EMBL/GenBank/DDBJ databases">
        <authorList>
            <consortium name="Pathogen Informatics"/>
        </authorList>
    </citation>
    <scope>NUCLEOTIDE SEQUENCE [LARGE SCALE GENOMIC DNA]</scope>
    <source>
        <strain evidence="7 8">NCTC10570</strain>
    </source>
</reference>
<dbReference type="EC" id="1.6.99.-" evidence="7"/>
<evidence type="ECO:0000256" key="1">
    <source>
        <dbReference type="ARBA" id="ARBA00001917"/>
    </source>
</evidence>
<organism evidence="7 8">
    <name type="scientific">Megamonas hypermegale</name>
    <dbReference type="NCBI Taxonomy" id="158847"/>
    <lineage>
        <taxon>Bacteria</taxon>
        <taxon>Bacillati</taxon>
        <taxon>Bacillota</taxon>
        <taxon>Negativicutes</taxon>
        <taxon>Selenomonadales</taxon>
        <taxon>Selenomonadaceae</taxon>
        <taxon>Megamonas</taxon>
    </lineage>
</organism>
<evidence type="ECO:0000256" key="4">
    <source>
        <dbReference type="ARBA" id="ARBA00022643"/>
    </source>
</evidence>
<protein>
    <submittedName>
        <fullName evidence="7">NADPH-flavin oxidoreductase</fullName>
        <ecNumber evidence="7">1.6.99.-</ecNumber>
    </submittedName>
</protein>
<dbReference type="PANTHER" id="PTHR43673:SF2">
    <property type="entry name" value="NITROREDUCTASE"/>
    <property type="match status" value="1"/>
</dbReference>
<evidence type="ECO:0000259" key="6">
    <source>
        <dbReference type="Pfam" id="PF00881"/>
    </source>
</evidence>
<dbReference type="CDD" id="cd02150">
    <property type="entry name" value="nitroreductase"/>
    <property type="match status" value="1"/>
</dbReference>
<dbReference type="Pfam" id="PF00881">
    <property type="entry name" value="Nitroreductase"/>
    <property type="match status" value="2"/>
</dbReference>
<dbReference type="InterPro" id="IPR000415">
    <property type="entry name" value="Nitroreductase-like"/>
</dbReference>
<dbReference type="GO" id="GO:0016491">
    <property type="term" value="F:oxidoreductase activity"/>
    <property type="evidence" value="ECO:0007669"/>
    <property type="project" value="UniProtKB-KW"/>
</dbReference>
<evidence type="ECO:0000313" key="7">
    <source>
        <dbReference type="EMBL" id="SNV00491.1"/>
    </source>
</evidence>
<dbReference type="AlphaFoldDB" id="A0A239TR95"/>
<proteinExistence type="inferred from homology"/>
<dbReference type="RefSeq" id="WP_027889853.1">
    <property type="nucleotide sequence ID" value="NZ_JACJLZ010000006.1"/>
</dbReference>
<feature type="domain" description="Nitroreductase" evidence="6">
    <location>
        <begin position="4"/>
        <end position="74"/>
    </location>
</feature>
<dbReference type="Gene3D" id="3.40.109.10">
    <property type="entry name" value="NADH Oxidase"/>
    <property type="match status" value="1"/>
</dbReference>
<evidence type="ECO:0000256" key="3">
    <source>
        <dbReference type="ARBA" id="ARBA00022630"/>
    </source>
</evidence>
<feature type="domain" description="Nitroreductase" evidence="6">
    <location>
        <begin position="89"/>
        <end position="145"/>
    </location>
</feature>
<evidence type="ECO:0000313" key="8">
    <source>
        <dbReference type="Proteomes" id="UP000215383"/>
    </source>
</evidence>
<sequence length="166" mass="18946">MQDILNRTSVRKFQTKKIEPEVLKQILQAGFSAPSAKNTQPWEFLIVQNPQTLEKMSSFTPYAMPIKNAPLGMLVCANINCNPFIDYCEQDCAAATENMLIAAKKLGVGSCWIGVYPNAERIEPIRQYFSLPENIVPLWMIAFGYPAETPKVKNKWNENKIHYEKF</sequence>
<dbReference type="PANTHER" id="PTHR43673">
    <property type="entry name" value="NAD(P)H NITROREDUCTASE YDGI-RELATED"/>
    <property type="match status" value="1"/>
</dbReference>
<dbReference type="SUPFAM" id="SSF55469">
    <property type="entry name" value="FMN-dependent nitroreductase-like"/>
    <property type="match status" value="1"/>
</dbReference>
<gene>
    <name evidence="7" type="primary">frp_1</name>
    <name evidence="7" type="ORF">SAMEA4364220_01320</name>
</gene>
<keyword evidence="8" id="KW-1185">Reference proteome</keyword>
<accession>A0A239TR95</accession>
<keyword evidence="5 7" id="KW-0560">Oxidoreductase</keyword>
<dbReference type="GeneID" id="78507322"/>
<comment type="cofactor">
    <cofactor evidence="1">
        <name>FMN</name>
        <dbReference type="ChEBI" id="CHEBI:58210"/>
    </cofactor>
</comment>